<protein>
    <submittedName>
        <fullName evidence="2">Low temperature requirement protein A</fullName>
    </submittedName>
</protein>
<comment type="caution">
    <text evidence="2">The sequence shown here is derived from an EMBL/GenBank/DDBJ whole genome shotgun (WGS) entry which is preliminary data.</text>
</comment>
<feature type="transmembrane region" description="Helical" evidence="1">
    <location>
        <begin position="129"/>
        <end position="147"/>
    </location>
</feature>
<feature type="transmembrane region" description="Helical" evidence="1">
    <location>
        <begin position="291"/>
        <end position="313"/>
    </location>
</feature>
<feature type="transmembrane region" description="Helical" evidence="1">
    <location>
        <begin position="183"/>
        <end position="203"/>
    </location>
</feature>
<reference evidence="2" key="1">
    <citation type="submission" date="2020-11" db="EMBL/GenBank/DDBJ databases">
        <title>Isolation and identification of active actinomycetes.</title>
        <authorList>
            <person name="Sun X."/>
        </authorList>
    </citation>
    <scope>NUCLEOTIDE SEQUENCE</scope>
    <source>
        <strain evidence="2">NEAU-A11</strain>
    </source>
</reference>
<accession>A0A931CEG2</accession>
<keyword evidence="1" id="KW-0812">Transmembrane</keyword>
<evidence type="ECO:0000313" key="2">
    <source>
        <dbReference type="EMBL" id="MBG0565776.1"/>
    </source>
</evidence>
<feature type="transmembrane region" description="Helical" evidence="1">
    <location>
        <begin position="73"/>
        <end position="91"/>
    </location>
</feature>
<gene>
    <name evidence="2" type="ORF">I4J89_30435</name>
</gene>
<feature type="transmembrane region" description="Helical" evidence="1">
    <location>
        <begin position="97"/>
        <end position="117"/>
    </location>
</feature>
<keyword evidence="1" id="KW-1133">Transmembrane helix</keyword>
<dbReference type="PANTHER" id="PTHR36840:SF1">
    <property type="entry name" value="BLL5714 PROTEIN"/>
    <property type="match status" value="1"/>
</dbReference>
<keyword evidence="1" id="KW-0472">Membrane</keyword>
<keyword evidence="3" id="KW-1185">Reference proteome</keyword>
<dbReference type="PANTHER" id="PTHR36840">
    <property type="entry name" value="BLL5714 PROTEIN"/>
    <property type="match status" value="1"/>
</dbReference>
<dbReference type="Pfam" id="PF06772">
    <property type="entry name" value="LtrA"/>
    <property type="match status" value="1"/>
</dbReference>
<evidence type="ECO:0000313" key="3">
    <source>
        <dbReference type="Proteomes" id="UP000598146"/>
    </source>
</evidence>
<feature type="transmembrane region" description="Helical" evidence="1">
    <location>
        <begin position="256"/>
        <end position="279"/>
    </location>
</feature>
<feature type="transmembrane region" description="Helical" evidence="1">
    <location>
        <begin position="325"/>
        <end position="358"/>
    </location>
</feature>
<dbReference type="RefSeq" id="WP_196417545.1">
    <property type="nucleotide sequence ID" value="NZ_JADQTO010000016.1"/>
</dbReference>
<dbReference type="EMBL" id="JADQTO010000016">
    <property type="protein sequence ID" value="MBG0565776.1"/>
    <property type="molecule type" value="Genomic_DNA"/>
</dbReference>
<feature type="transmembrane region" description="Helical" evidence="1">
    <location>
        <begin position="12"/>
        <end position="29"/>
    </location>
</feature>
<organism evidence="2 3">
    <name type="scientific">Actinoplanes aureus</name>
    <dbReference type="NCBI Taxonomy" id="2792083"/>
    <lineage>
        <taxon>Bacteria</taxon>
        <taxon>Bacillati</taxon>
        <taxon>Actinomycetota</taxon>
        <taxon>Actinomycetes</taxon>
        <taxon>Micromonosporales</taxon>
        <taxon>Micromonosporaceae</taxon>
        <taxon>Actinoplanes</taxon>
    </lineage>
</organism>
<sequence>MMQESAGIRVSTLELFFDLVFVFTVMQLSETLADDLTATGLLDVVLILFVLWWMYSGYAWLTNAIGPTSSTRRTLLLAGMAGFLVMALAIPEAFGDYGWIFGVAYVVVNVVHSVLFLQGGPGAVRMMRTLGPLNLLAAGLVLAGGLLPEPYRHLCWIAAPLVQISGGYLHAIEMHAIAAAHFVERHSLVMIIAIGESIIAIGLGFREVRLDGSTILVAVLGLCIAYYLWWCYFAGDDRRSEQVLAHLSDPRRRSRLALNAWGYAHLPMLVGIVVTAVGIKKTVGHAFEPMHWGPAFALSCGVALYLVGHAVFLRLLHLPGGAYRLATAAAVLATVPLGHLVAVAQLAAIPIIMAAGAIAEDLPRIRREGLSAIGDFGRSAPSG</sequence>
<evidence type="ECO:0000256" key="1">
    <source>
        <dbReference type="SAM" id="Phobius"/>
    </source>
</evidence>
<feature type="transmembrane region" description="Helical" evidence="1">
    <location>
        <begin position="41"/>
        <end position="61"/>
    </location>
</feature>
<dbReference type="AlphaFoldDB" id="A0A931CEG2"/>
<name>A0A931CEG2_9ACTN</name>
<dbReference type="Proteomes" id="UP000598146">
    <property type="component" value="Unassembled WGS sequence"/>
</dbReference>
<feature type="transmembrane region" description="Helical" evidence="1">
    <location>
        <begin position="215"/>
        <end position="235"/>
    </location>
</feature>
<feature type="transmembrane region" description="Helical" evidence="1">
    <location>
        <begin position="153"/>
        <end position="171"/>
    </location>
</feature>
<proteinExistence type="predicted"/>
<dbReference type="InterPro" id="IPR010640">
    <property type="entry name" value="Low_temperature_requirement_A"/>
</dbReference>